<dbReference type="Pfam" id="PF21672">
    <property type="entry name" value="COMM_HN"/>
    <property type="match status" value="1"/>
</dbReference>
<name>A0A7E4V421_PANRE</name>
<accession>A0A7E4V421</accession>
<dbReference type="PANTHER" id="PTHR16231:SF4">
    <property type="entry name" value="COMM DOMAIN-CONTAINING PROTEIN 4"/>
    <property type="match status" value="1"/>
</dbReference>
<dbReference type="InterPro" id="IPR047155">
    <property type="entry name" value="COMMD4/6/7/8"/>
</dbReference>
<keyword evidence="1" id="KW-1185">Reference proteome</keyword>
<evidence type="ECO:0000313" key="1">
    <source>
        <dbReference type="Proteomes" id="UP000492821"/>
    </source>
</evidence>
<evidence type="ECO:0000313" key="2">
    <source>
        <dbReference type="WBParaSite" id="Pan_g163.t1"/>
    </source>
</evidence>
<proteinExistence type="predicted"/>
<dbReference type="WBParaSite" id="Pan_g163.t1">
    <property type="protein sequence ID" value="Pan_g163.t1"/>
    <property type="gene ID" value="Pan_g163"/>
</dbReference>
<dbReference type="Proteomes" id="UP000492821">
    <property type="component" value="Unassembled WGS sequence"/>
</dbReference>
<reference evidence="1" key="1">
    <citation type="journal article" date="2013" name="Genetics">
        <title>The draft genome and transcriptome of Panagrellus redivivus are shaped by the harsh demands of a free-living lifestyle.</title>
        <authorList>
            <person name="Srinivasan J."/>
            <person name="Dillman A.R."/>
            <person name="Macchietto M.G."/>
            <person name="Heikkinen L."/>
            <person name="Lakso M."/>
            <person name="Fracchia K.M."/>
            <person name="Antoshechkin I."/>
            <person name="Mortazavi A."/>
            <person name="Wong G."/>
            <person name="Sternberg P.W."/>
        </authorList>
    </citation>
    <scope>NUCLEOTIDE SEQUENCE [LARGE SCALE GENOMIC DNA]</scope>
    <source>
        <strain evidence="1">MT8872</strain>
    </source>
</reference>
<protein>
    <submittedName>
        <fullName evidence="2">COMM domain-containing protein</fullName>
    </submittedName>
</protein>
<reference evidence="2" key="2">
    <citation type="submission" date="2020-10" db="UniProtKB">
        <authorList>
            <consortium name="WormBaseParasite"/>
        </authorList>
    </citation>
    <scope>IDENTIFICATION</scope>
</reference>
<dbReference type="AlphaFoldDB" id="A0A7E4V421"/>
<dbReference type="PANTHER" id="PTHR16231">
    <property type="entry name" value="COMM DOMAIN-CONTAINING PROTEIN 4-8 FAMILY MEMBER"/>
    <property type="match status" value="1"/>
</dbReference>
<sequence length="191" mass="21358">MRFRFNGGLDCPDWVLTQIAAFTDIPSESFKTGCNLIVHHLKSNSTHWTESELSSITASGPLDVRALKAALAALSFIFEKASKYECVAKDLEAEMLQLGMSTERVKELREIYEGCHEELRRVLIKNFPKEPSLSLVDVAAKEVANKQIQRLTVKTSDGNSLQLALDNDQLTKLKSELELALSTFDYFAEST</sequence>
<organism evidence="1 2">
    <name type="scientific">Panagrellus redivivus</name>
    <name type="common">Microworm</name>
    <dbReference type="NCBI Taxonomy" id="6233"/>
    <lineage>
        <taxon>Eukaryota</taxon>
        <taxon>Metazoa</taxon>
        <taxon>Ecdysozoa</taxon>
        <taxon>Nematoda</taxon>
        <taxon>Chromadorea</taxon>
        <taxon>Rhabditida</taxon>
        <taxon>Tylenchina</taxon>
        <taxon>Panagrolaimomorpha</taxon>
        <taxon>Panagrolaimoidea</taxon>
        <taxon>Panagrolaimidae</taxon>
        <taxon>Panagrellus</taxon>
    </lineage>
</organism>